<dbReference type="RefSeq" id="XP_043174819.1">
    <property type="nucleotide sequence ID" value="XM_043318884.1"/>
</dbReference>
<dbReference type="PANTHER" id="PTHR10744:SF1">
    <property type="entry name" value="SMALL RIBOSOMAL SUBUNIT PROTEIN US17M"/>
    <property type="match status" value="1"/>
</dbReference>
<dbReference type="Pfam" id="PF00366">
    <property type="entry name" value="Ribosomal_S17"/>
    <property type="match status" value="1"/>
</dbReference>
<comment type="caution">
    <text evidence="5">The sequence shown here is derived from an EMBL/GenBank/DDBJ whole genome shotgun (WGS) entry which is preliminary data.</text>
</comment>
<evidence type="ECO:0000256" key="3">
    <source>
        <dbReference type="ARBA" id="ARBA00023274"/>
    </source>
</evidence>
<dbReference type="InterPro" id="IPR012340">
    <property type="entry name" value="NA-bd_OB-fold"/>
</dbReference>
<evidence type="ECO:0008006" key="7">
    <source>
        <dbReference type="Google" id="ProtNLM"/>
    </source>
</evidence>
<dbReference type="EMBL" id="CAJRGZ010000030">
    <property type="protein sequence ID" value="CAG5185181.1"/>
    <property type="molecule type" value="Genomic_DNA"/>
</dbReference>
<keyword evidence="3" id="KW-0687">Ribonucleoprotein</keyword>
<gene>
    <name evidence="5" type="ORF">ALTATR162_LOCUS11242</name>
</gene>
<feature type="region of interest" description="Disordered" evidence="4">
    <location>
        <begin position="168"/>
        <end position="214"/>
    </location>
</feature>
<dbReference type="Proteomes" id="UP000676310">
    <property type="component" value="Unassembled WGS sequence"/>
</dbReference>
<dbReference type="SUPFAM" id="SSF50249">
    <property type="entry name" value="Nucleic acid-binding proteins"/>
    <property type="match status" value="1"/>
</dbReference>
<dbReference type="InterPro" id="IPR000266">
    <property type="entry name" value="Ribosomal_uS17"/>
</dbReference>
<name>A0A8J2N508_9PLEO</name>
<proteinExistence type="inferred from homology"/>
<evidence type="ECO:0000256" key="4">
    <source>
        <dbReference type="SAM" id="MobiDB-lite"/>
    </source>
</evidence>
<organism evidence="5 6">
    <name type="scientific">Alternaria atra</name>
    <dbReference type="NCBI Taxonomy" id="119953"/>
    <lineage>
        <taxon>Eukaryota</taxon>
        <taxon>Fungi</taxon>
        <taxon>Dikarya</taxon>
        <taxon>Ascomycota</taxon>
        <taxon>Pezizomycotina</taxon>
        <taxon>Dothideomycetes</taxon>
        <taxon>Pleosporomycetidae</taxon>
        <taxon>Pleosporales</taxon>
        <taxon>Pleosporineae</taxon>
        <taxon>Pleosporaceae</taxon>
        <taxon>Alternaria</taxon>
        <taxon>Alternaria sect. Ulocladioides</taxon>
    </lineage>
</organism>
<protein>
    <recommendedName>
        <fullName evidence="7">Nucleic acid-binding protein</fullName>
    </recommendedName>
</protein>
<comment type="similarity">
    <text evidence="1">Belongs to the universal ribosomal protein uS17 family.</text>
</comment>
<evidence type="ECO:0000256" key="2">
    <source>
        <dbReference type="ARBA" id="ARBA00022980"/>
    </source>
</evidence>
<dbReference type="AlphaFoldDB" id="A0A8J2N508"/>
<dbReference type="OrthoDB" id="274752at2759"/>
<keyword evidence="6" id="KW-1185">Reference proteome</keyword>
<evidence type="ECO:0000313" key="5">
    <source>
        <dbReference type="EMBL" id="CAG5185181.1"/>
    </source>
</evidence>
<feature type="compositionally biased region" description="Basic and acidic residues" evidence="4">
    <location>
        <begin position="184"/>
        <end position="214"/>
    </location>
</feature>
<dbReference type="Gene3D" id="2.40.50.140">
    <property type="entry name" value="Nucleic acid-binding proteins"/>
    <property type="match status" value="1"/>
</dbReference>
<dbReference type="GO" id="GO:0005739">
    <property type="term" value="C:mitochondrion"/>
    <property type="evidence" value="ECO:0007669"/>
    <property type="project" value="TreeGrafter"/>
</dbReference>
<reference evidence="5" key="1">
    <citation type="submission" date="2021-05" db="EMBL/GenBank/DDBJ databases">
        <authorList>
            <person name="Stam R."/>
        </authorList>
    </citation>
    <scope>NUCLEOTIDE SEQUENCE</scope>
    <source>
        <strain evidence="5">CS162</strain>
    </source>
</reference>
<sequence>MASIATKAVAGKPIVPQCFTSQKVGVVVSAGKMSKAVRVRVAEQEWNKKFRKHFPAPKTYIARDPNNSVVEGDIVRITSGHRTSKVIHHVVTSIVAPFGEPVENRPPVLSQAQLDEQRIKERLLKDVRSAERGRQTSIQRLAQARKQGLRIPTLEEAMEGMRIHTEAEKARAEAHGGQAGQQKTAKERRLEQGKKTKAEVKAESKVKDARKQTA</sequence>
<evidence type="ECO:0000313" key="6">
    <source>
        <dbReference type="Proteomes" id="UP000676310"/>
    </source>
</evidence>
<dbReference type="GO" id="GO:1990904">
    <property type="term" value="C:ribonucleoprotein complex"/>
    <property type="evidence" value="ECO:0007669"/>
    <property type="project" value="UniProtKB-KW"/>
</dbReference>
<dbReference type="GeneID" id="67011493"/>
<accession>A0A8J2N508</accession>
<dbReference type="GO" id="GO:0006412">
    <property type="term" value="P:translation"/>
    <property type="evidence" value="ECO:0007669"/>
    <property type="project" value="InterPro"/>
</dbReference>
<dbReference type="GO" id="GO:0003735">
    <property type="term" value="F:structural constituent of ribosome"/>
    <property type="evidence" value="ECO:0007669"/>
    <property type="project" value="InterPro"/>
</dbReference>
<evidence type="ECO:0000256" key="1">
    <source>
        <dbReference type="ARBA" id="ARBA00010254"/>
    </source>
</evidence>
<dbReference type="GO" id="GO:0005840">
    <property type="term" value="C:ribosome"/>
    <property type="evidence" value="ECO:0007669"/>
    <property type="project" value="UniProtKB-KW"/>
</dbReference>
<keyword evidence="2" id="KW-0689">Ribosomal protein</keyword>
<dbReference type="PANTHER" id="PTHR10744">
    <property type="entry name" value="40S RIBOSOMAL PROTEIN S11 FAMILY MEMBER"/>
    <property type="match status" value="1"/>
</dbReference>